<dbReference type="OrthoDB" id="9780797at2"/>
<dbReference type="NCBIfam" id="TIGR00613">
    <property type="entry name" value="reco"/>
    <property type="match status" value="1"/>
</dbReference>
<comment type="similarity">
    <text evidence="1 7">Belongs to the RecO family.</text>
</comment>
<evidence type="ECO:0000259" key="8">
    <source>
        <dbReference type="Pfam" id="PF11967"/>
    </source>
</evidence>
<dbReference type="InterPro" id="IPR037278">
    <property type="entry name" value="ARFGAP/RecO"/>
</dbReference>
<dbReference type="GO" id="GO:0006302">
    <property type="term" value="P:double-strand break repair"/>
    <property type="evidence" value="ECO:0007669"/>
    <property type="project" value="TreeGrafter"/>
</dbReference>
<keyword evidence="5 7" id="KW-0234">DNA repair</keyword>
<dbReference type="RefSeq" id="WP_073479080.1">
    <property type="nucleotide sequence ID" value="NZ_FQZU01000065.1"/>
</dbReference>
<accession>A0A1M7A932</accession>
<dbReference type="InterPro" id="IPR003717">
    <property type="entry name" value="RecO"/>
</dbReference>
<evidence type="ECO:0000256" key="7">
    <source>
        <dbReference type="HAMAP-Rule" id="MF_00201"/>
    </source>
</evidence>
<comment type="function">
    <text evidence="7">Involved in DNA repair and RecF pathway recombination.</text>
</comment>
<keyword evidence="4 7" id="KW-0233">DNA recombination</keyword>
<dbReference type="SUPFAM" id="SSF50249">
    <property type="entry name" value="Nucleic acid-binding proteins"/>
    <property type="match status" value="1"/>
</dbReference>
<name>A0A1M7A932_9BACT</name>
<dbReference type="Proteomes" id="UP000183994">
    <property type="component" value="Unassembled WGS sequence"/>
</dbReference>
<protein>
    <recommendedName>
        <fullName evidence="2 7">DNA repair protein RecO</fullName>
    </recommendedName>
    <alternativeName>
        <fullName evidence="6 7">Recombination protein O</fullName>
    </alternativeName>
</protein>
<dbReference type="GO" id="GO:0006310">
    <property type="term" value="P:DNA recombination"/>
    <property type="evidence" value="ECO:0007669"/>
    <property type="project" value="UniProtKB-UniRule"/>
</dbReference>
<organism evidence="9 10">
    <name type="scientific">Desulfatibacillum alkenivorans DSM 16219</name>
    <dbReference type="NCBI Taxonomy" id="1121393"/>
    <lineage>
        <taxon>Bacteria</taxon>
        <taxon>Pseudomonadati</taxon>
        <taxon>Thermodesulfobacteriota</taxon>
        <taxon>Desulfobacteria</taxon>
        <taxon>Desulfobacterales</taxon>
        <taxon>Desulfatibacillaceae</taxon>
        <taxon>Desulfatibacillum</taxon>
    </lineage>
</organism>
<evidence type="ECO:0000256" key="4">
    <source>
        <dbReference type="ARBA" id="ARBA00023172"/>
    </source>
</evidence>
<evidence type="ECO:0000313" key="10">
    <source>
        <dbReference type="Proteomes" id="UP000183994"/>
    </source>
</evidence>
<dbReference type="PANTHER" id="PTHR33991">
    <property type="entry name" value="DNA REPAIR PROTEIN RECO"/>
    <property type="match status" value="1"/>
</dbReference>
<dbReference type="STRING" id="1121393.SAMN02745216_05115"/>
<dbReference type="GO" id="GO:0043590">
    <property type="term" value="C:bacterial nucleoid"/>
    <property type="evidence" value="ECO:0007669"/>
    <property type="project" value="TreeGrafter"/>
</dbReference>
<dbReference type="InterPro" id="IPR042242">
    <property type="entry name" value="RecO_C"/>
</dbReference>
<dbReference type="AlphaFoldDB" id="A0A1M7A932"/>
<evidence type="ECO:0000256" key="2">
    <source>
        <dbReference type="ARBA" id="ARBA00021310"/>
    </source>
</evidence>
<dbReference type="SUPFAM" id="SSF57863">
    <property type="entry name" value="ArfGap/RecO-like zinc finger"/>
    <property type="match status" value="1"/>
</dbReference>
<sequence>MPPVTTSAVILRSIEYGDFDLIVTFFTQAQGKRAALAKNARKSFKRFGGALELFSKVSIVYAHGKKKGGLPLLSESNLEQHFSNIRMDIHKTALASLWAETIYSWAEEEQAQEEIFQLLIRSLENLDDEKVDRDKVNILFLLRFLALAGLTPSLDQCVLCCRSLEDWGQGGICFDHARGGIVCPKCGVCLAPGPVLSVGAVKQLLWLNKGDLAAAGRMKLSREAMDRGRDLLESFLAYHLGREPKSLRFLKDLRRRHF</sequence>
<dbReference type="Pfam" id="PF02565">
    <property type="entry name" value="RecO_C"/>
    <property type="match status" value="1"/>
</dbReference>
<proteinExistence type="inferred from homology"/>
<dbReference type="InterPro" id="IPR012340">
    <property type="entry name" value="NA-bd_OB-fold"/>
</dbReference>
<evidence type="ECO:0000256" key="1">
    <source>
        <dbReference type="ARBA" id="ARBA00007452"/>
    </source>
</evidence>
<dbReference type="InterPro" id="IPR022572">
    <property type="entry name" value="DNA_rep/recomb_RecO_N"/>
</dbReference>
<keyword evidence="3 7" id="KW-0227">DNA damage</keyword>
<feature type="domain" description="DNA replication/recombination mediator RecO N-terminal" evidence="8">
    <location>
        <begin position="1"/>
        <end position="79"/>
    </location>
</feature>
<dbReference type="Gene3D" id="2.40.50.140">
    <property type="entry name" value="Nucleic acid-binding proteins"/>
    <property type="match status" value="1"/>
</dbReference>
<dbReference type="EMBL" id="FQZU01000065">
    <property type="protein sequence ID" value="SHL39089.1"/>
    <property type="molecule type" value="Genomic_DNA"/>
</dbReference>
<evidence type="ECO:0000256" key="5">
    <source>
        <dbReference type="ARBA" id="ARBA00023204"/>
    </source>
</evidence>
<dbReference type="HAMAP" id="MF_00201">
    <property type="entry name" value="RecO"/>
    <property type="match status" value="1"/>
</dbReference>
<dbReference type="Gene3D" id="1.20.1440.120">
    <property type="entry name" value="Recombination protein O, C-terminal domain"/>
    <property type="match status" value="1"/>
</dbReference>
<gene>
    <name evidence="7" type="primary">recO</name>
    <name evidence="9" type="ORF">SAMN02745216_05115</name>
</gene>
<evidence type="ECO:0000256" key="6">
    <source>
        <dbReference type="ARBA" id="ARBA00033409"/>
    </source>
</evidence>
<dbReference type="Pfam" id="PF11967">
    <property type="entry name" value="RecO_N"/>
    <property type="match status" value="1"/>
</dbReference>
<dbReference type="PANTHER" id="PTHR33991:SF1">
    <property type="entry name" value="DNA REPAIR PROTEIN RECO"/>
    <property type="match status" value="1"/>
</dbReference>
<evidence type="ECO:0000313" key="9">
    <source>
        <dbReference type="EMBL" id="SHL39089.1"/>
    </source>
</evidence>
<evidence type="ECO:0000256" key="3">
    <source>
        <dbReference type="ARBA" id="ARBA00022763"/>
    </source>
</evidence>
<keyword evidence="10" id="KW-1185">Reference proteome</keyword>
<reference evidence="10" key="1">
    <citation type="submission" date="2016-11" db="EMBL/GenBank/DDBJ databases">
        <authorList>
            <person name="Varghese N."/>
            <person name="Submissions S."/>
        </authorList>
    </citation>
    <scope>NUCLEOTIDE SEQUENCE [LARGE SCALE GENOMIC DNA]</scope>
    <source>
        <strain evidence="10">DSM 16219</strain>
    </source>
</reference>